<gene>
    <name evidence="2" type="ORF">JCR33_00380</name>
</gene>
<accession>A0A934ICQ8</accession>
<dbReference type="AlphaFoldDB" id="A0A934ICQ8"/>
<feature type="signal peptide" evidence="1">
    <location>
        <begin position="1"/>
        <end position="32"/>
    </location>
</feature>
<sequence>MSRLDPLPRGRRRGALAGLAVAVTVGALTATAAPAAARPDTRTMTCAEANALVRREGQVVMTTGTYTYRRFVANVGYCDRWQGIKPEYAPSRDNPKCVMHSVCYQPMIPFD</sequence>
<organism evidence="2 3">
    <name type="scientific">Acuticoccus mangrovi</name>
    <dbReference type="NCBI Taxonomy" id="2796142"/>
    <lineage>
        <taxon>Bacteria</taxon>
        <taxon>Pseudomonadati</taxon>
        <taxon>Pseudomonadota</taxon>
        <taxon>Alphaproteobacteria</taxon>
        <taxon>Hyphomicrobiales</taxon>
        <taxon>Amorphaceae</taxon>
        <taxon>Acuticoccus</taxon>
    </lineage>
</organism>
<reference evidence="2" key="1">
    <citation type="submission" date="2020-12" db="EMBL/GenBank/DDBJ databases">
        <title>Bacterial taxonomy.</title>
        <authorList>
            <person name="Pan X."/>
        </authorList>
    </citation>
    <scope>NUCLEOTIDE SEQUENCE</scope>
    <source>
        <strain evidence="2">B2012</strain>
    </source>
</reference>
<protein>
    <recommendedName>
        <fullName evidence="4">Secreted protein</fullName>
    </recommendedName>
</protein>
<dbReference type="RefSeq" id="WP_198880026.1">
    <property type="nucleotide sequence ID" value="NZ_JAEKJA010000001.1"/>
</dbReference>
<proteinExistence type="predicted"/>
<dbReference type="PROSITE" id="PS51318">
    <property type="entry name" value="TAT"/>
    <property type="match status" value="1"/>
</dbReference>
<dbReference type="InterPro" id="IPR006311">
    <property type="entry name" value="TAT_signal"/>
</dbReference>
<evidence type="ECO:0000256" key="1">
    <source>
        <dbReference type="SAM" id="SignalP"/>
    </source>
</evidence>
<dbReference type="EMBL" id="JAEKJA010000001">
    <property type="protein sequence ID" value="MBJ3774124.1"/>
    <property type="molecule type" value="Genomic_DNA"/>
</dbReference>
<comment type="caution">
    <text evidence="2">The sequence shown here is derived from an EMBL/GenBank/DDBJ whole genome shotgun (WGS) entry which is preliminary data.</text>
</comment>
<evidence type="ECO:0000313" key="2">
    <source>
        <dbReference type="EMBL" id="MBJ3774124.1"/>
    </source>
</evidence>
<evidence type="ECO:0008006" key="4">
    <source>
        <dbReference type="Google" id="ProtNLM"/>
    </source>
</evidence>
<evidence type="ECO:0000313" key="3">
    <source>
        <dbReference type="Proteomes" id="UP000609531"/>
    </source>
</evidence>
<keyword evidence="1" id="KW-0732">Signal</keyword>
<name>A0A934ICQ8_9HYPH</name>
<dbReference type="Proteomes" id="UP000609531">
    <property type="component" value="Unassembled WGS sequence"/>
</dbReference>
<keyword evidence="3" id="KW-1185">Reference proteome</keyword>
<feature type="chain" id="PRO_5036772958" description="Secreted protein" evidence="1">
    <location>
        <begin position="33"/>
        <end position="111"/>
    </location>
</feature>